<gene>
    <name evidence="1" type="primary">A05p012150.1_BraROA</name>
    <name evidence="1" type="ORF">IGI04_018171</name>
</gene>
<comment type="caution">
    <text evidence="1">The sequence shown here is derived from an EMBL/GenBank/DDBJ whole genome shotgun (WGS) entry which is preliminary data.</text>
</comment>
<dbReference type="Proteomes" id="UP000823674">
    <property type="component" value="Chromosome A05"/>
</dbReference>
<evidence type="ECO:0000313" key="2">
    <source>
        <dbReference type="Proteomes" id="UP000823674"/>
    </source>
</evidence>
<accession>A0ABQ7MCL4</accession>
<keyword evidence="2" id="KW-1185">Reference proteome</keyword>
<proteinExistence type="predicted"/>
<evidence type="ECO:0000313" key="1">
    <source>
        <dbReference type="EMBL" id="KAG5396357.1"/>
    </source>
</evidence>
<sequence>MGFGEVDEFNPFGGFQLRRDWNGKRFSTTLRFESRLHRRSSSPGILGDWQCKERLLASRSHNSHEEAKSR</sequence>
<reference evidence="1 2" key="1">
    <citation type="submission" date="2021-03" db="EMBL/GenBank/DDBJ databases">
        <authorList>
            <person name="King G.J."/>
            <person name="Bancroft I."/>
            <person name="Baten A."/>
            <person name="Bloomfield J."/>
            <person name="Borpatragohain P."/>
            <person name="He Z."/>
            <person name="Irish N."/>
            <person name="Irwin J."/>
            <person name="Liu K."/>
            <person name="Mauleon R.P."/>
            <person name="Moore J."/>
            <person name="Morris R."/>
            <person name="Ostergaard L."/>
            <person name="Wang B."/>
            <person name="Wells R."/>
        </authorList>
    </citation>
    <scope>NUCLEOTIDE SEQUENCE [LARGE SCALE GENOMIC DNA]</scope>
    <source>
        <strain evidence="1">R-o-18</strain>
        <tissue evidence="1">Leaf</tissue>
    </source>
</reference>
<dbReference type="EMBL" id="JADBGQ010000005">
    <property type="protein sequence ID" value="KAG5396357.1"/>
    <property type="molecule type" value="Genomic_DNA"/>
</dbReference>
<organism evidence="1 2">
    <name type="scientific">Brassica rapa subsp. trilocularis</name>
    <dbReference type="NCBI Taxonomy" id="1813537"/>
    <lineage>
        <taxon>Eukaryota</taxon>
        <taxon>Viridiplantae</taxon>
        <taxon>Streptophyta</taxon>
        <taxon>Embryophyta</taxon>
        <taxon>Tracheophyta</taxon>
        <taxon>Spermatophyta</taxon>
        <taxon>Magnoliopsida</taxon>
        <taxon>eudicotyledons</taxon>
        <taxon>Gunneridae</taxon>
        <taxon>Pentapetalae</taxon>
        <taxon>rosids</taxon>
        <taxon>malvids</taxon>
        <taxon>Brassicales</taxon>
        <taxon>Brassicaceae</taxon>
        <taxon>Brassiceae</taxon>
        <taxon>Brassica</taxon>
    </lineage>
</organism>
<name>A0ABQ7MCL4_BRACM</name>
<protein>
    <submittedName>
        <fullName evidence="1">Uncharacterized protein</fullName>
    </submittedName>
</protein>